<dbReference type="InterPro" id="IPR038461">
    <property type="entry name" value="Schlafen_AlbA_2_dom_sf"/>
</dbReference>
<keyword evidence="4" id="KW-1185">Reference proteome</keyword>
<protein>
    <recommendedName>
        <fullName evidence="5">DNA-binding protein</fullName>
    </recommendedName>
</protein>
<dbReference type="Gene3D" id="3.30.950.30">
    <property type="entry name" value="Schlafen, AAA domain"/>
    <property type="match status" value="1"/>
</dbReference>
<feature type="domain" description="Schlafen AlbA-2" evidence="2">
    <location>
        <begin position="555"/>
        <end position="698"/>
    </location>
</feature>
<sequence length="714" mass="81255">MQIRQIIDKINDDQIFVPAFQREYVWKRPDAKALFTSLIKRYPTGTLLTWETTNPPELKGQKKYTSEMGSVKLILDGQQRITTIYMILEGKLPPYYKQPEIKNNVFGLYVNLETLELEYYKKQSMQNNPLWVNLTEIFQGDVKSSDVRKSLKAKELLSDELEDLIDTNFEVVKSIQDREFPEQIIPVTASIKEAIDIFYIVNASGVNLTDAELALAQISGYWPDARDLFKKKLFELEQNGFVFKLDFIIYALLAVTHSMGSEMKRLHSADNLQAIKEAWSRLDSQVLDYVTTILRTHAYVDHSDEINSVFALIPLIAYVYKKPKGQLTEAEIKKAVKWFYYSQLRQRYVSQTPQKLDKDLATVRDSDQPFDELLGAIEQERSLTITEGEFVGRDIRHPLFSLMRWYFKSKGAVCLTSGVSIRQNMGKKYLLEKDHIFPYAALKANGYDINNRFKYALAQEITNRAVLASVENRGKSDQAAKEYLQSAAEKFPSALAKQCIPNDPSLWSINSFENFLAARRKLLSDELNQFLSGITEMQPEQGKVSISDMIAEGEHDGLEFKSSMRWDTKENCLNKDLEKVILKTIAAFNNGYGDGGTLIIGVDDDRNILGLENDLSTLKGDDADAYELHLRNLVKSEFGIDFAASNVRIRFHDVEGELICSVEVSRGTSPLFVKVADKHGAKSEKFFVRSGNSSEPINSPSEISTYIAKRFKAA</sequence>
<gene>
    <name evidence="3" type="ORF">EV663_1087</name>
</gene>
<dbReference type="Proteomes" id="UP000295050">
    <property type="component" value="Unassembled WGS sequence"/>
</dbReference>
<reference evidence="3 4" key="1">
    <citation type="submission" date="2019-03" db="EMBL/GenBank/DDBJ databases">
        <title>Genomic Encyclopedia of Type Strains, Phase IV (KMG-IV): sequencing the most valuable type-strain genomes for metagenomic binning, comparative biology and taxonomic classification.</title>
        <authorList>
            <person name="Goeker M."/>
        </authorList>
    </citation>
    <scope>NUCLEOTIDE SEQUENCE [LARGE SCALE GENOMIC DNA]</scope>
    <source>
        <strain evidence="3 4">DSM 24766</strain>
    </source>
</reference>
<organism evidence="3 4">
    <name type="scientific">Rhodovulum bhavnagarense</name>
    <dbReference type="NCBI Taxonomy" id="992286"/>
    <lineage>
        <taxon>Bacteria</taxon>
        <taxon>Pseudomonadati</taxon>
        <taxon>Pseudomonadota</taxon>
        <taxon>Alphaproteobacteria</taxon>
        <taxon>Rhodobacterales</taxon>
        <taxon>Paracoccaceae</taxon>
        <taxon>Rhodovulum</taxon>
    </lineage>
</organism>
<dbReference type="InterPro" id="IPR007421">
    <property type="entry name" value="Schlafen_AlbA_2_dom"/>
</dbReference>
<dbReference type="PANTHER" id="PTHR37292:SF2">
    <property type="entry name" value="DUF262 DOMAIN-CONTAINING PROTEIN"/>
    <property type="match status" value="1"/>
</dbReference>
<proteinExistence type="predicted"/>
<dbReference type="Pfam" id="PF04326">
    <property type="entry name" value="SLFN_AlbA_2"/>
    <property type="match status" value="1"/>
</dbReference>
<dbReference type="AlphaFoldDB" id="A0A4R2RLN4"/>
<evidence type="ECO:0000259" key="1">
    <source>
        <dbReference type="Pfam" id="PF03235"/>
    </source>
</evidence>
<evidence type="ECO:0008006" key="5">
    <source>
        <dbReference type="Google" id="ProtNLM"/>
    </source>
</evidence>
<comment type="caution">
    <text evidence="3">The sequence shown here is derived from an EMBL/GenBank/DDBJ whole genome shotgun (WGS) entry which is preliminary data.</text>
</comment>
<evidence type="ECO:0000259" key="2">
    <source>
        <dbReference type="Pfam" id="PF04326"/>
    </source>
</evidence>
<dbReference type="RefSeq" id="WP_132951538.1">
    <property type="nucleotide sequence ID" value="NZ_SLXU01000008.1"/>
</dbReference>
<accession>A0A4R2RLN4</accession>
<dbReference type="EMBL" id="SLXU01000008">
    <property type="protein sequence ID" value="TCP60651.1"/>
    <property type="molecule type" value="Genomic_DNA"/>
</dbReference>
<dbReference type="Pfam" id="PF03235">
    <property type="entry name" value="GmrSD_N"/>
    <property type="match status" value="1"/>
</dbReference>
<dbReference type="OrthoDB" id="9798761at2"/>
<name>A0A4R2RLN4_9RHOB</name>
<evidence type="ECO:0000313" key="4">
    <source>
        <dbReference type="Proteomes" id="UP000295050"/>
    </source>
</evidence>
<dbReference type="PANTHER" id="PTHR37292">
    <property type="entry name" value="VNG6097C"/>
    <property type="match status" value="1"/>
</dbReference>
<evidence type="ECO:0000313" key="3">
    <source>
        <dbReference type="EMBL" id="TCP60651.1"/>
    </source>
</evidence>
<dbReference type="InterPro" id="IPR004919">
    <property type="entry name" value="GmrSD_N"/>
</dbReference>
<feature type="domain" description="GmrSD restriction endonucleases N-terminal" evidence="1">
    <location>
        <begin position="3"/>
        <end position="218"/>
    </location>
</feature>